<feature type="compositionally biased region" description="Low complexity" evidence="1">
    <location>
        <begin position="42"/>
        <end position="53"/>
    </location>
</feature>
<reference evidence="2 3" key="1">
    <citation type="submission" date="2017-04" db="EMBL/GenBank/DDBJ databases">
        <title>Genome Sequence of the Model Brown-Rot Fungus Postia placenta SB12.</title>
        <authorList>
            <consortium name="DOE Joint Genome Institute"/>
            <person name="Gaskell J."/>
            <person name="Kersten P."/>
            <person name="Larrondo L.F."/>
            <person name="Canessa P."/>
            <person name="Martinez D."/>
            <person name="Hibbett D."/>
            <person name="Schmoll M."/>
            <person name="Kubicek C.P."/>
            <person name="Martinez A.T."/>
            <person name="Yadav J."/>
            <person name="Master E."/>
            <person name="Magnuson J.K."/>
            <person name="James T."/>
            <person name="Yaver D."/>
            <person name="Berka R."/>
            <person name="Labutti K."/>
            <person name="Lipzen A."/>
            <person name="Aerts A."/>
            <person name="Barry K."/>
            <person name="Henrissat B."/>
            <person name="Blanchette R."/>
            <person name="Grigoriev I."/>
            <person name="Cullen D."/>
        </authorList>
    </citation>
    <scope>NUCLEOTIDE SEQUENCE [LARGE SCALE GENOMIC DNA]</scope>
    <source>
        <strain evidence="2 3">MAD-698-R-SB12</strain>
    </source>
</reference>
<dbReference type="Pfam" id="PF08219">
    <property type="entry name" value="TOM13"/>
    <property type="match status" value="1"/>
</dbReference>
<dbReference type="OrthoDB" id="5529571at2759"/>
<dbReference type="RefSeq" id="XP_024335543.1">
    <property type="nucleotide sequence ID" value="XM_024477847.1"/>
</dbReference>
<dbReference type="Proteomes" id="UP000194127">
    <property type="component" value="Unassembled WGS sequence"/>
</dbReference>
<sequence>MADQLNPEEESLLQSALQTAFSPAPLPKQPVLPENPPEPETAPEAAPAEEPAATDSVPTYDSAEDVWKAEYEGHVAEWRRRSAEQRELAERERARWEEIRRRERAEGRPPRSESGWESVGGSTSASVVIEGSTRAASVATGEPSVADARDLVSGEHSGKHSKEELEKILPGAPMHAQTPTPPDAESHKWEDIHSDSLASSYPSLSYPSDPHSPSSGSHPRLHAPPRAGHHDAHAGPHHAHDPAPPTPVSTATHAIFDSSLSTRTRVFALIASLAVNVGLPFINGVMLGFGEIFAKDVVVGWFGFRRGTAAEEALRGRQKSPGSREAGVGLGVPR</sequence>
<organism evidence="2 3">
    <name type="scientific">Postia placenta MAD-698-R-SB12</name>
    <dbReference type="NCBI Taxonomy" id="670580"/>
    <lineage>
        <taxon>Eukaryota</taxon>
        <taxon>Fungi</taxon>
        <taxon>Dikarya</taxon>
        <taxon>Basidiomycota</taxon>
        <taxon>Agaricomycotina</taxon>
        <taxon>Agaricomycetes</taxon>
        <taxon>Polyporales</taxon>
        <taxon>Adustoporiaceae</taxon>
        <taxon>Rhodonia</taxon>
    </lineage>
</organism>
<feature type="compositionally biased region" description="Polar residues" evidence="1">
    <location>
        <begin position="12"/>
        <end position="21"/>
    </location>
</feature>
<gene>
    <name evidence="2" type="ORF">POSPLADRAFT_1041119</name>
</gene>
<dbReference type="GO" id="GO:0045040">
    <property type="term" value="P:protein insertion into mitochondrial outer membrane"/>
    <property type="evidence" value="ECO:0007669"/>
    <property type="project" value="TreeGrafter"/>
</dbReference>
<evidence type="ECO:0000313" key="3">
    <source>
        <dbReference type="Proteomes" id="UP000194127"/>
    </source>
</evidence>
<dbReference type="GeneID" id="36322797"/>
<evidence type="ECO:0000313" key="2">
    <source>
        <dbReference type="EMBL" id="OSX58749.1"/>
    </source>
</evidence>
<feature type="compositionally biased region" description="Basic and acidic residues" evidence="1">
    <location>
        <begin position="80"/>
        <end position="111"/>
    </location>
</feature>
<dbReference type="InterPro" id="IPR013262">
    <property type="entry name" value="OMP_MIM1/TOM13_mt"/>
</dbReference>
<name>A0A1X6MR38_9APHY</name>
<dbReference type="PANTHER" id="PTHR28241:SF1">
    <property type="entry name" value="MITOCHONDRIAL IMPORT PROTEIN 1"/>
    <property type="match status" value="1"/>
</dbReference>
<feature type="region of interest" description="Disordered" evidence="1">
    <location>
        <begin position="80"/>
        <end position="163"/>
    </location>
</feature>
<feature type="compositionally biased region" description="Basic and acidic residues" evidence="1">
    <location>
        <begin position="228"/>
        <end position="241"/>
    </location>
</feature>
<feature type="region of interest" description="Disordered" evidence="1">
    <location>
        <begin position="1"/>
        <end position="65"/>
    </location>
</feature>
<feature type="region of interest" description="Disordered" evidence="1">
    <location>
        <begin position="200"/>
        <end position="250"/>
    </location>
</feature>
<dbReference type="STRING" id="670580.A0A1X6MR38"/>
<accession>A0A1X6MR38</accession>
<feature type="compositionally biased region" description="Pro residues" evidence="1">
    <location>
        <begin position="24"/>
        <end position="40"/>
    </location>
</feature>
<feature type="compositionally biased region" description="Low complexity" evidence="1">
    <location>
        <begin position="200"/>
        <end position="218"/>
    </location>
</feature>
<feature type="compositionally biased region" description="Acidic residues" evidence="1">
    <location>
        <begin position="1"/>
        <end position="11"/>
    </location>
</feature>
<dbReference type="AlphaFoldDB" id="A0A1X6MR38"/>
<keyword evidence="3" id="KW-1185">Reference proteome</keyword>
<dbReference type="EMBL" id="KZ110603">
    <property type="protein sequence ID" value="OSX58749.1"/>
    <property type="molecule type" value="Genomic_DNA"/>
</dbReference>
<dbReference type="PANTHER" id="PTHR28241">
    <property type="entry name" value="MITOCHONDRIAL IMPORT PROTEIN 1"/>
    <property type="match status" value="1"/>
</dbReference>
<evidence type="ECO:0000256" key="1">
    <source>
        <dbReference type="SAM" id="MobiDB-lite"/>
    </source>
</evidence>
<dbReference type="GO" id="GO:0070096">
    <property type="term" value="P:mitochondrial outer membrane translocase complex assembly"/>
    <property type="evidence" value="ECO:0007669"/>
    <property type="project" value="TreeGrafter"/>
</dbReference>
<proteinExistence type="predicted"/>
<dbReference type="GO" id="GO:0005741">
    <property type="term" value="C:mitochondrial outer membrane"/>
    <property type="evidence" value="ECO:0007669"/>
    <property type="project" value="InterPro"/>
</dbReference>
<protein>
    <submittedName>
        <fullName evidence="2">Uncharacterized protein</fullName>
    </submittedName>
</protein>
<feature type="compositionally biased region" description="Basic and acidic residues" evidence="1">
    <location>
        <begin position="147"/>
        <end position="163"/>
    </location>
</feature>
<feature type="region of interest" description="Disordered" evidence="1">
    <location>
        <begin position="315"/>
        <end position="334"/>
    </location>
</feature>